<dbReference type="GeneID" id="69973951"/>
<dbReference type="CDD" id="cd04586">
    <property type="entry name" value="CBS_pair_BON_assoc"/>
    <property type="match status" value="1"/>
</dbReference>
<evidence type="ECO:0000313" key="5">
    <source>
        <dbReference type="Proteomes" id="UP000019146"/>
    </source>
</evidence>
<protein>
    <submittedName>
        <fullName evidence="4">Inosine-5'-monophosphate dehydrogenase</fullName>
    </submittedName>
</protein>
<gene>
    <name evidence="4" type="ORF">K788_0001176</name>
</gene>
<dbReference type="PROSITE" id="PS51371">
    <property type="entry name" value="CBS"/>
    <property type="match status" value="2"/>
</dbReference>
<dbReference type="SUPFAM" id="SSF54631">
    <property type="entry name" value="CBS-domain pair"/>
    <property type="match status" value="1"/>
</dbReference>
<reference evidence="4 5" key="1">
    <citation type="journal article" date="2014" name="Genome Announc.">
        <title>Draft Genome Sequence of the Haloacid-Degrading Burkholderia caribensis Strain MBA4.</title>
        <authorList>
            <person name="Pan Y."/>
            <person name="Kong K.F."/>
            <person name="Tsang J.S."/>
        </authorList>
    </citation>
    <scope>NUCLEOTIDE SEQUENCE [LARGE SCALE GENOMIC DNA]</scope>
    <source>
        <strain evidence="4 5">MBA4</strain>
        <plasmid evidence="5">Plasmid</plasmid>
    </source>
</reference>
<feature type="domain" description="CBS" evidence="3">
    <location>
        <begin position="94"/>
        <end position="149"/>
    </location>
</feature>
<evidence type="ECO:0000256" key="1">
    <source>
        <dbReference type="ARBA" id="ARBA00023122"/>
    </source>
</evidence>
<dbReference type="KEGG" id="bcai:K788_0001176"/>
<dbReference type="Gene3D" id="3.10.580.10">
    <property type="entry name" value="CBS-domain"/>
    <property type="match status" value="1"/>
</dbReference>
<dbReference type="Proteomes" id="UP000019146">
    <property type="component" value="Plasmid unnamed"/>
</dbReference>
<dbReference type="PIRSF" id="PIRSF036990">
    <property type="entry name" value="UCP036990_CBS_BON"/>
    <property type="match status" value="1"/>
</dbReference>
<geneLocation type="plasmid" evidence="5"/>
<dbReference type="InterPro" id="IPR051257">
    <property type="entry name" value="Diverse_CBS-Domain"/>
</dbReference>
<evidence type="ECO:0000313" key="4">
    <source>
        <dbReference type="EMBL" id="ALL70486.1"/>
    </source>
</evidence>
<evidence type="ECO:0000259" key="3">
    <source>
        <dbReference type="PROSITE" id="PS51371"/>
    </source>
</evidence>
<keyword evidence="4" id="KW-0614">Plasmid</keyword>
<name>A0A0P0RNJ2_9BURK</name>
<dbReference type="Pfam" id="PF00571">
    <property type="entry name" value="CBS"/>
    <property type="match status" value="2"/>
</dbReference>
<dbReference type="InterPro" id="IPR000644">
    <property type="entry name" value="CBS_dom"/>
</dbReference>
<feature type="domain" description="CBS" evidence="3">
    <location>
        <begin position="7"/>
        <end position="63"/>
    </location>
</feature>
<dbReference type="InterPro" id="IPR046342">
    <property type="entry name" value="CBS_dom_sf"/>
</dbReference>
<accession>A0A0P0RNJ2</accession>
<dbReference type="SMART" id="SM00116">
    <property type="entry name" value="CBS"/>
    <property type="match status" value="2"/>
</dbReference>
<organism evidence="4 5">
    <name type="scientific">Paraburkholderia caribensis MBA4</name>
    <dbReference type="NCBI Taxonomy" id="1323664"/>
    <lineage>
        <taxon>Bacteria</taxon>
        <taxon>Pseudomonadati</taxon>
        <taxon>Pseudomonadota</taxon>
        <taxon>Betaproteobacteria</taxon>
        <taxon>Burkholderiales</taxon>
        <taxon>Burkholderiaceae</taxon>
        <taxon>Paraburkholderia</taxon>
    </lineage>
</organism>
<proteinExistence type="predicted"/>
<sequence>MLAIDVMTPSVICAQPEMTVQEAAKRLVENRISGMPVVDASGALVGILSEGDLLHRVEMGTEKRRSRWLELFSSTRDLASTFVKEHGRRVADVMTATVIAVDETTPVADIAELMETRRIKRVPVTRDGALVGIITRGNLIRALASTAAPAPAPDTPSADDREIADAIVAALSDKRWALSKGNVIVKDGVAHLWGVIESEAEERALCIAALEVKGVKEARAHLSYPTSMPLM</sequence>
<evidence type="ECO:0000256" key="2">
    <source>
        <dbReference type="PROSITE-ProRule" id="PRU00703"/>
    </source>
</evidence>
<dbReference type="RefSeq" id="WP_035994127.1">
    <property type="nucleotide sequence ID" value="NZ_CP012748.1"/>
</dbReference>
<dbReference type="PANTHER" id="PTHR43080:SF26">
    <property type="entry name" value="REGULATORY PROTEIN"/>
    <property type="match status" value="1"/>
</dbReference>
<dbReference type="AlphaFoldDB" id="A0A0P0RNJ2"/>
<dbReference type="InterPro" id="IPR017080">
    <property type="entry name" value="UCP036990_CBS_BON"/>
</dbReference>
<keyword evidence="1 2" id="KW-0129">CBS domain</keyword>
<dbReference type="PANTHER" id="PTHR43080">
    <property type="entry name" value="CBS DOMAIN-CONTAINING PROTEIN CBSX3, MITOCHONDRIAL"/>
    <property type="match status" value="1"/>
</dbReference>
<dbReference type="EMBL" id="CP012748">
    <property type="protein sequence ID" value="ALL70486.1"/>
    <property type="molecule type" value="Genomic_DNA"/>
</dbReference>